<keyword evidence="3" id="KW-1185">Reference proteome</keyword>
<feature type="region of interest" description="Disordered" evidence="1">
    <location>
        <begin position="206"/>
        <end position="233"/>
    </location>
</feature>
<feature type="region of interest" description="Disordered" evidence="1">
    <location>
        <begin position="277"/>
        <end position="322"/>
    </location>
</feature>
<evidence type="ECO:0000313" key="2">
    <source>
        <dbReference type="EMBL" id="POW02563.1"/>
    </source>
</evidence>
<feature type="region of interest" description="Disordered" evidence="1">
    <location>
        <begin position="154"/>
        <end position="177"/>
    </location>
</feature>
<comment type="caution">
    <text evidence="2">The sequence shown here is derived from an EMBL/GenBank/DDBJ whole genome shotgun (WGS) entry which is preliminary data.</text>
</comment>
<feature type="non-terminal residue" evidence="2">
    <location>
        <position position="1"/>
    </location>
</feature>
<proteinExistence type="predicted"/>
<evidence type="ECO:0000313" key="3">
    <source>
        <dbReference type="Proteomes" id="UP000239156"/>
    </source>
</evidence>
<dbReference type="EMBL" id="PKSL01000140">
    <property type="protein sequence ID" value="POW02563.1"/>
    <property type="molecule type" value="Genomic_DNA"/>
</dbReference>
<accession>A0A2S4UZ90</accession>
<gene>
    <name evidence="2" type="ORF">PSTT_11698</name>
</gene>
<evidence type="ECO:0000256" key="1">
    <source>
        <dbReference type="SAM" id="MobiDB-lite"/>
    </source>
</evidence>
<name>A0A2S4UZ90_9BASI</name>
<dbReference type="VEuPathDB" id="FungiDB:PSTT_11698"/>
<sequence>LLLMMMETYVASPPAYLRMISVLPVQEDIPVSLSHQNGILVGKKAIIDRIRINAISLILLWIITSTKIYNETINSISTRIPFLMIPLQITEWSLLVILIGNLIEAYYRLKTQKPTTHIDLPLTPQQIRGSILGSSSQKKKNGLSSSLGYNNSPFRKSIHSPMPSSPTPLFLNSTTEPNNPYHKKKEIILSSDPTINPLSRSTAHLFKKRPNSTDLSSSSYSSSSPSRPSNQYNYLESSLNRSFLNSSSNNDNRSSGFRSVSNSVSLQKLLDEVLAPTSTSTSNSTTLVPSANPNLNATSTSNSHLSSSNSAAVHNPNLIPTS</sequence>
<feature type="compositionally biased region" description="Low complexity" evidence="1">
    <location>
        <begin position="277"/>
        <end position="286"/>
    </location>
</feature>
<feature type="compositionally biased region" description="Low complexity" evidence="1">
    <location>
        <begin position="294"/>
        <end position="315"/>
    </location>
</feature>
<dbReference type="Proteomes" id="UP000239156">
    <property type="component" value="Unassembled WGS sequence"/>
</dbReference>
<organism evidence="2 3">
    <name type="scientific">Puccinia striiformis</name>
    <dbReference type="NCBI Taxonomy" id="27350"/>
    <lineage>
        <taxon>Eukaryota</taxon>
        <taxon>Fungi</taxon>
        <taxon>Dikarya</taxon>
        <taxon>Basidiomycota</taxon>
        <taxon>Pucciniomycotina</taxon>
        <taxon>Pucciniomycetes</taxon>
        <taxon>Pucciniales</taxon>
        <taxon>Pucciniaceae</taxon>
        <taxon>Puccinia</taxon>
    </lineage>
</organism>
<dbReference type="AlphaFoldDB" id="A0A2S4UZ90"/>
<protein>
    <submittedName>
        <fullName evidence="2">Uncharacterized protein</fullName>
    </submittedName>
</protein>
<reference evidence="2" key="1">
    <citation type="submission" date="2017-12" db="EMBL/GenBank/DDBJ databases">
        <title>Gene loss provides genomic basis for host adaptation in cereal stripe rust fungi.</title>
        <authorList>
            <person name="Xia C."/>
        </authorList>
    </citation>
    <scope>NUCLEOTIDE SEQUENCE [LARGE SCALE GENOMIC DNA]</scope>
    <source>
        <strain evidence="2">93-210</strain>
    </source>
</reference>
<feature type="compositionally biased region" description="Low complexity" evidence="1">
    <location>
        <begin position="216"/>
        <end position="229"/>
    </location>
</feature>